<reference evidence="2 3" key="1">
    <citation type="journal article" date="2006" name="BMC Genomics">
        <title>Complete genome sequence of Shigella flexneri 5b and comparison with Shigella flexneri 2a.</title>
        <authorList>
            <person name="Nie H."/>
            <person name="Yang F."/>
            <person name="Zhang X."/>
            <person name="Yang J."/>
            <person name="Chen L."/>
            <person name="Wang J."/>
            <person name="Xiong Z."/>
            <person name="Peng J."/>
            <person name="Sun L."/>
            <person name="Dong J."/>
            <person name="Xue Y."/>
            <person name="Xu X."/>
            <person name="Chen S."/>
            <person name="Yao Z."/>
            <person name="Shen Y."/>
            <person name="Jin Q."/>
        </authorList>
    </citation>
    <scope>NUCLEOTIDE SEQUENCE [LARGE SCALE GENOMIC DNA]</scope>
    <source>
        <strain evidence="2 3">8401</strain>
    </source>
</reference>
<evidence type="ECO:0000313" key="3">
    <source>
        <dbReference type="Proteomes" id="UP000000659"/>
    </source>
</evidence>
<feature type="region of interest" description="Disordered" evidence="1">
    <location>
        <begin position="60"/>
        <end position="90"/>
    </location>
</feature>
<organism evidence="2 3">
    <name type="scientific">Shigella flexneri serotype 5b (strain 8401)</name>
    <dbReference type="NCBI Taxonomy" id="373384"/>
    <lineage>
        <taxon>Bacteria</taxon>
        <taxon>Pseudomonadati</taxon>
        <taxon>Pseudomonadota</taxon>
        <taxon>Gammaproteobacteria</taxon>
        <taxon>Enterobacterales</taxon>
        <taxon>Enterobacteriaceae</taxon>
        <taxon>Shigella</taxon>
    </lineage>
</organism>
<dbReference type="AlphaFoldDB" id="Q0T7X7"/>
<sequence length="90" mass="10420">MITRGSFGSRFYLETSMTHMIFRHGDMKKWKGVGYDFEIVKAEELQEYLDAGWFSHPDDLLKDVAEPEEKQRKKPGRKPKAAADEPDNEG</sequence>
<dbReference type="HOGENOM" id="CLU_2408589_0_0_6"/>
<dbReference type="KEGG" id="sfv:SFV_0223"/>
<accession>Q0T7X7</accession>
<protein>
    <submittedName>
        <fullName evidence="2">Hypothetical bacteriophage protein</fullName>
    </submittedName>
</protein>
<dbReference type="EMBL" id="CP000266">
    <property type="protein sequence ID" value="ABF02499.1"/>
    <property type="molecule type" value="Genomic_DNA"/>
</dbReference>
<evidence type="ECO:0000313" key="2">
    <source>
        <dbReference type="EMBL" id="ABF02499.1"/>
    </source>
</evidence>
<dbReference type="Proteomes" id="UP000000659">
    <property type="component" value="Chromosome"/>
</dbReference>
<gene>
    <name evidence="2" type="ordered locus">SFV_0223</name>
</gene>
<evidence type="ECO:0000256" key="1">
    <source>
        <dbReference type="SAM" id="MobiDB-lite"/>
    </source>
</evidence>
<name>Q0T7X7_SHIF8</name>
<proteinExistence type="predicted"/>
<feature type="compositionally biased region" description="Basic and acidic residues" evidence="1">
    <location>
        <begin position="60"/>
        <end position="71"/>
    </location>
</feature>